<organism evidence="1 2">
    <name type="scientific">Peptoniphilus olsenii</name>
    <dbReference type="NCBI Taxonomy" id="411570"/>
    <lineage>
        <taxon>Bacteria</taxon>
        <taxon>Bacillati</taxon>
        <taxon>Bacillota</taxon>
        <taxon>Tissierellia</taxon>
        <taxon>Tissierellales</taxon>
        <taxon>Peptoniphilaceae</taxon>
        <taxon>Peptoniphilus</taxon>
    </lineage>
</organism>
<dbReference type="Proteomes" id="UP001549162">
    <property type="component" value="Unassembled WGS sequence"/>
</dbReference>
<reference evidence="1 2" key="1">
    <citation type="submission" date="2024-06" db="EMBL/GenBank/DDBJ databases">
        <title>Genomic Encyclopedia of Type Strains, Phase IV (KMG-IV): sequencing the most valuable type-strain genomes for metagenomic binning, comparative biology and taxonomic classification.</title>
        <authorList>
            <person name="Goeker M."/>
        </authorList>
    </citation>
    <scope>NUCLEOTIDE SEQUENCE [LARGE SCALE GENOMIC DNA]</scope>
    <source>
        <strain evidence="1 2">DSM 21460</strain>
    </source>
</reference>
<gene>
    <name evidence="1" type="ORF">ABID14_000352</name>
</gene>
<keyword evidence="2" id="KW-1185">Reference proteome</keyword>
<comment type="caution">
    <text evidence="1">The sequence shown here is derived from an EMBL/GenBank/DDBJ whole genome shotgun (WGS) entry which is preliminary data.</text>
</comment>
<dbReference type="EMBL" id="JBEPMA010000001">
    <property type="protein sequence ID" value="MET3616732.1"/>
    <property type="molecule type" value="Genomic_DNA"/>
</dbReference>
<dbReference type="InterPro" id="IPR010064">
    <property type="entry name" value="HK97-gp10_tail"/>
</dbReference>
<dbReference type="Pfam" id="PF04883">
    <property type="entry name" value="HK97-gp10_like"/>
    <property type="match status" value="1"/>
</dbReference>
<sequence>MAELTDLKSLDKFSDKLKLIEKKAPGKIIERYDKLGNKIKKELKSVTPVSNRKKPRNKRLSTGWIAEKTTKEYGVYVKRIRNKRPHFHLMERGHRVGRRGDVENPKGKDFVEGKFFAEKKLKAMESDIINEQEKMIDDLLGELFDD</sequence>
<evidence type="ECO:0000313" key="1">
    <source>
        <dbReference type="EMBL" id="MET3616732.1"/>
    </source>
</evidence>
<proteinExistence type="predicted"/>
<protein>
    <recommendedName>
        <fullName evidence="3">Phage protein, HK97 gp10 family</fullName>
    </recommendedName>
</protein>
<evidence type="ECO:0000313" key="2">
    <source>
        <dbReference type="Proteomes" id="UP001549162"/>
    </source>
</evidence>
<accession>A0ABV2J7J2</accession>
<name>A0ABV2J7J2_9FIRM</name>
<evidence type="ECO:0008006" key="3">
    <source>
        <dbReference type="Google" id="ProtNLM"/>
    </source>
</evidence>
<dbReference type="RefSeq" id="WP_354366732.1">
    <property type="nucleotide sequence ID" value="NZ_JBEPMA010000001.1"/>
</dbReference>